<name>A0A3S0SYZ2_9HYPH</name>
<evidence type="ECO:0000256" key="1">
    <source>
        <dbReference type="ARBA" id="ARBA00007734"/>
    </source>
</evidence>
<dbReference type="EMBL" id="RJTJ01000004">
    <property type="protein sequence ID" value="RUM08237.1"/>
    <property type="molecule type" value="Genomic_DNA"/>
</dbReference>
<evidence type="ECO:0000256" key="2">
    <source>
        <dbReference type="ARBA" id="ARBA00009387"/>
    </source>
</evidence>
<dbReference type="AlphaFoldDB" id="A0A3S0SYZ2"/>
<dbReference type="OrthoDB" id="9788661at2"/>
<evidence type="ECO:0000259" key="4">
    <source>
        <dbReference type="Pfam" id="PF01464"/>
    </source>
</evidence>
<organism evidence="5 6">
    <name type="scientific">Rhizobium chutanense</name>
    <dbReference type="NCBI Taxonomy" id="2035448"/>
    <lineage>
        <taxon>Bacteria</taxon>
        <taxon>Pseudomonadati</taxon>
        <taxon>Pseudomonadota</taxon>
        <taxon>Alphaproteobacteria</taxon>
        <taxon>Hyphomicrobiales</taxon>
        <taxon>Rhizobiaceae</taxon>
        <taxon>Rhizobium/Agrobacterium group</taxon>
        <taxon>Rhizobium</taxon>
    </lineage>
</organism>
<comment type="similarity">
    <text evidence="1">Belongs to the transglycosylase Slt family.</text>
</comment>
<feature type="signal peptide" evidence="3">
    <location>
        <begin position="1"/>
        <end position="22"/>
    </location>
</feature>
<dbReference type="RefSeq" id="WP_126908011.1">
    <property type="nucleotide sequence ID" value="NZ_ML133751.1"/>
</dbReference>
<comment type="caution">
    <text evidence="5">The sequence shown here is derived from an EMBL/GenBank/DDBJ whole genome shotgun (WGS) entry which is preliminary data.</text>
</comment>
<evidence type="ECO:0000256" key="3">
    <source>
        <dbReference type="SAM" id="SignalP"/>
    </source>
</evidence>
<keyword evidence="3" id="KW-0732">Signal</keyword>
<dbReference type="InterPro" id="IPR023346">
    <property type="entry name" value="Lysozyme-like_dom_sf"/>
</dbReference>
<dbReference type="PANTHER" id="PTHR37423:SF2">
    <property type="entry name" value="MEMBRANE-BOUND LYTIC MUREIN TRANSGLYCOSYLASE C"/>
    <property type="match status" value="1"/>
</dbReference>
<feature type="domain" description="Transglycosylase SLT" evidence="4">
    <location>
        <begin position="60"/>
        <end position="158"/>
    </location>
</feature>
<evidence type="ECO:0000313" key="5">
    <source>
        <dbReference type="EMBL" id="RUM08237.1"/>
    </source>
</evidence>
<sequence>MKNLIVGAAACFGMLLAGYNFASANDDWGVRAQTIPLKTVDRQSGYAMPDFSTTVPYAALINKYAAEYNVPVELAQAVIRVESNFNPKARGSAGEIGLMQIKPATARMMGYAGTRKGLFDPETNIKYGMKYLAAAHQLGGGETCNTILKYNAGHAATRMNPVSKTYCGKVLAMLD</sequence>
<gene>
    <name evidence="5" type="ORF">EFR84_05420</name>
</gene>
<proteinExistence type="inferred from homology"/>
<comment type="similarity">
    <text evidence="2">Belongs to the virb1 family.</text>
</comment>
<dbReference type="Gene3D" id="1.10.530.10">
    <property type="match status" value="1"/>
</dbReference>
<accession>A0A3S0SYZ2</accession>
<dbReference type="CDD" id="cd16896">
    <property type="entry name" value="LT_Slt70-like"/>
    <property type="match status" value="1"/>
</dbReference>
<evidence type="ECO:0000313" key="6">
    <source>
        <dbReference type="Proteomes" id="UP000278081"/>
    </source>
</evidence>
<dbReference type="Proteomes" id="UP000278081">
    <property type="component" value="Unassembled WGS sequence"/>
</dbReference>
<dbReference type="SUPFAM" id="SSF53955">
    <property type="entry name" value="Lysozyme-like"/>
    <property type="match status" value="1"/>
</dbReference>
<dbReference type="PANTHER" id="PTHR37423">
    <property type="entry name" value="SOLUBLE LYTIC MUREIN TRANSGLYCOSYLASE-RELATED"/>
    <property type="match status" value="1"/>
</dbReference>
<reference evidence="5 6" key="1">
    <citation type="submission" date="2018-11" db="EMBL/GenBank/DDBJ databases">
        <title>Rhizobium chutanense sp. nov., isolated from root nodules of Phaseolus vulgaris in China.</title>
        <authorList>
            <person name="Huo Y."/>
        </authorList>
    </citation>
    <scope>NUCLEOTIDE SEQUENCE [LARGE SCALE GENOMIC DNA]</scope>
    <source>
        <strain evidence="5 6">C16</strain>
    </source>
</reference>
<feature type="chain" id="PRO_5018660649" evidence="3">
    <location>
        <begin position="23"/>
        <end position="175"/>
    </location>
</feature>
<dbReference type="InterPro" id="IPR008258">
    <property type="entry name" value="Transglycosylase_SLT_dom_1"/>
</dbReference>
<protein>
    <submittedName>
        <fullName evidence="5">Lytic transglycosylase domain-containing protein</fullName>
    </submittedName>
</protein>
<dbReference type="Pfam" id="PF01464">
    <property type="entry name" value="SLT"/>
    <property type="match status" value="1"/>
</dbReference>